<dbReference type="AlphaFoldDB" id="A0A7W9SHH0"/>
<evidence type="ECO:0000313" key="4">
    <source>
        <dbReference type="EMBL" id="MBB6042248.1"/>
    </source>
</evidence>
<dbReference type="RefSeq" id="WP_007157454.1">
    <property type="nucleotide sequence ID" value="NZ_CAUQUA010000038.1"/>
</dbReference>
<dbReference type="Pfam" id="PF07261">
    <property type="entry name" value="DnaB_2"/>
    <property type="match status" value="1"/>
</dbReference>
<dbReference type="Proteomes" id="UP000522163">
    <property type="component" value="Unassembled WGS sequence"/>
</dbReference>
<dbReference type="NCBIfam" id="TIGR01446">
    <property type="entry name" value="DnaD_dom"/>
    <property type="match status" value="1"/>
</dbReference>
<evidence type="ECO:0000256" key="2">
    <source>
        <dbReference type="SAM" id="MobiDB-lite"/>
    </source>
</evidence>
<protein>
    <submittedName>
        <fullName evidence="4">DnaD/phage-associated family protein</fullName>
    </submittedName>
</protein>
<dbReference type="EMBL" id="JACHHH010000013">
    <property type="protein sequence ID" value="MBB6042248.1"/>
    <property type="molecule type" value="Genomic_DNA"/>
</dbReference>
<comment type="caution">
    <text evidence="4">The sequence shown here is derived from an EMBL/GenBank/DDBJ whole genome shotgun (WGS) entry which is preliminary data.</text>
</comment>
<reference evidence="4 5" key="1">
    <citation type="submission" date="2020-08" db="EMBL/GenBank/DDBJ databases">
        <title>Genomic Encyclopedia of Type Strains, Phase IV (KMG-IV): sequencing the most valuable type-strain genomes for metagenomic binning, comparative biology and taxonomic classification.</title>
        <authorList>
            <person name="Goeker M."/>
        </authorList>
    </citation>
    <scope>NUCLEOTIDE SEQUENCE [LARGE SCALE GENOMIC DNA]</scope>
    <source>
        <strain evidence="4 5">DSM 17245</strain>
    </source>
</reference>
<dbReference type="Gene3D" id="1.10.10.630">
    <property type="entry name" value="DnaD domain-like"/>
    <property type="match status" value="1"/>
</dbReference>
<name>A0A7W9SHH0_9FIRM</name>
<proteinExistence type="inferred from homology"/>
<feature type="domain" description="DnaB/C C-terminal" evidence="3">
    <location>
        <begin position="148"/>
        <end position="210"/>
    </location>
</feature>
<evidence type="ECO:0000313" key="5">
    <source>
        <dbReference type="Proteomes" id="UP000522163"/>
    </source>
</evidence>
<dbReference type="GeneID" id="85015755"/>
<dbReference type="InterPro" id="IPR006343">
    <property type="entry name" value="DnaB/C_C"/>
</dbReference>
<organism evidence="4 5">
    <name type="scientific">Oribacterium sinus</name>
    <dbReference type="NCBI Taxonomy" id="237576"/>
    <lineage>
        <taxon>Bacteria</taxon>
        <taxon>Bacillati</taxon>
        <taxon>Bacillota</taxon>
        <taxon>Clostridia</taxon>
        <taxon>Lachnospirales</taxon>
        <taxon>Lachnospiraceae</taxon>
        <taxon>Oribacterium</taxon>
    </lineage>
</organism>
<evidence type="ECO:0000256" key="1">
    <source>
        <dbReference type="ARBA" id="ARBA00093462"/>
    </source>
</evidence>
<accession>A0A7W9SHH0</accession>
<feature type="region of interest" description="Disordered" evidence="2">
    <location>
        <begin position="218"/>
        <end position="251"/>
    </location>
</feature>
<comment type="similarity">
    <text evidence="1">Belongs to the DnaB/DnaD family.</text>
</comment>
<dbReference type="InterPro" id="IPR034829">
    <property type="entry name" value="DnaD-like_sf"/>
</dbReference>
<gene>
    <name evidence="4" type="ORF">HNQ46_002244</name>
</gene>
<sequence length="281" mass="32186">MEIQFQEGIQAEITCVPNAFIDEYVAEANGDYVKVYLYLLRHQKEKLKGKEIGEALCLTDQDVKRAILFWEKKGVLKEGTARALERELQSEEAALLSEEKLSQKERLSRMERTSFFDEQKQEMDGKKREIDEEEFGGILFVAKHLMPVVTPSHVQLFEYMYQSLEMDAELIEFFLDYCCSLQKTNCRYMQKVAVDWHELGIRDVRAAREHVKNFDMAKGMKAGNGDGKTGGNTFSSKGKGGSSSGEKKGNRFLNFSQEEVDYDSLAKQKALERLGQFHTAK</sequence>
<evidence type="ECO:0000259" key="3">
    <source>
        <dbReference type="Pfam" id="PF07261"/>
    </source>
</evidence>
<dbReference type="SUPFAM" id="SSF158499">
    <property type="entry name" value="DnaD domain-like"/>
    <property type="match status" value="1"/>
</dbReference>